<protein>
    <recommendedName>
        <fullName evidence="4">Tat pathway signal sequence domain protein</fullName>
    </recommendedName>
</protein>
<evidence type="ECO:0000256" key="1">
    <source>
        <dbReference type="SAM" id="SignalP"/>
    </source>
</evidence>
<dbReference type="RefSeq" id="WP_091555945.1">
    <property type="nucleotide sequence ID" value="NZ_FNPH01000004.1"/>
</dbReference>
<name>A0A1H3NL85_9ACTN</name>
<evidence type="ECO:0008006" key="4">
    <source>
        <dbReference type="Google" id="ProtNLM"/>
    </source>
</evidence>
<accession>A0A1H3NL85</accession>
<dbReference type="OrthoDB" id="3869471at2"/>
<keyword evidence="1" id="KW-0732">Signal</keyword>
<feature type="chain" id="PRO_5017454686" description="Tat pathway signal sequence domain protein" evidence="1">
    <location>
        <begin position="27"/>
        <end position="226"/>
    </location>
</feature>
<reference evidence="3" key="1">
    <citation type="submission" date="2016-10" db="EMBL/GenBank/DDBJ databases">
        <authorList>
            <person name="Varghese N."/>
            <person name="Submissions S."/>
        </authorList>
    </citation>
    <scope>NUCLEOTIDE SEQUENCE [LARGE SCALE GENOMIC DNA]</scope>
    <source>
        <strain evidence="3">DSM 45245</strain>
    </source>
</reference>
<dbReference type="Proteomes" id="UP000242415">
    <property type="component" value="Unassembled WGS sequence"/>
</dbReference>
<organism evidence="2 3">
    <name type="scientific">Micromonospora pattaloongensis</name>
    <dbReference type="NCBI Taxonomy" id="405436"/>
    <lineage>
        <taxon>Bacteria</taxon>
        <taxon>Bacillati</taxon>
        <taxon>Actinomycetota</taxon>
        <taxon>Actinomycetes</taxon>
        <taxon>Micromonosporales</taxon>
        <taxon>Micromonosporaceae</taxon>
        <taxon>Micromonospora</taxon>
    </lineage>
</organism>
<dbReference type="EMBL" id="FNPH01000004">
    <property type="protein sequence ID" value="SDY89513.1"/>
    <property type="molecule type" value="Genomic_DNA"/>
</dbReference>
<feature type="signal peptide" evidence="1">
    <location>
        <begin position="1"/>
        <end position="26"/>
    </location>
</feature>
<dbReference type="AlphaFoldDB" id="A0A1H3NL85"/>
<gene>
    <name evidence="2" type="ORF">SAMN05444365_10441</name>
</gene>
<evidence type="ECO:0000313" key="3">
    <source>
        <dbReference type="Proteomes" id="UP000242415"/>
    </source>
</evidence>
<keyword evidence="3" id="KW-1185">Reference proteome</keyword>
<proteinExistence type="predicted"/>
<evidence type="ECO:0000313" key="2">
    <source>
        <dbReference type="EMBL" id="SDY89513.1"/>
    </source>
</evidence>
<sequence>MRTYRLLTVAATAALLSAAVPTAPGAAAPVAAGEVLTYGSPGGEAVAVGDVLSASLKSGTTANLFSTATGSTGVRCAASTFTATVDTNPAAPGVATETLTGHTFGSCSANVIGVTGVRSVTVNNLPYAASVDSATGTVTISGADEAPIRTTIVLNSILGAITCVYQANGNTMTGSTGNEDNSITFASQQFNKVSGPGTCFANGFFSATYAPVTDTSQAGSPVVYVN</sequence>